<evidence type="ECO:0000256" key="8">
    <source>
        <dbReference type="ARBA" id="ARBA00022989"/>
    </source>
</evidence>
<evidence type="ECO:0000256" key="5">
    <source>
        <dbReference type="ARBA" id="ARBA00022679"/>
    </source>
</evidence>
<accession>A0AAV5X127</accession>
<keyword evidence="4" id="KW-0328">Glycosyltransferase</keyword>
<comment type="similarity">
    <text evidence="2">Belongs to the UDP-glycosyltransferase family.</text>
</comment>
<keyword evidence="8 11" id="KW-1133">Transmembrane helix</keyword>
<evidence type="ECO:0000256" key="2">
    <source>
        <dbReference type="ARBA" id="ARBA00009995"/>
    </source>
</evidence>
<comment type="catalytic activity">
    <reaction evidence="10">
        <text>glucuronate acceptor + UDP-alpha-D-glucuronate = acceptor beta-D-glucuronoside + UDP + H(+)</text>
        <dbReference type="Rhea" id="RHEA:21032"/>
        <dbReference type="ChEBI" id="CHEBI:15378"/>
        <dbReference type="ChEBI" id="CHEBI:58052"/>
        <dbReference type="ChEBI" id="CHEBI:58223"/>
        <dbReference type="ChEBI" id="CHEBI:132367"/>
        <dbReference type="ChEBI" id="CHEBI:132368"/>
        <dbReference type="EC" id="2.4.1.17"/>
    </reaction>
</comment>
<dbReference type="EMBL" id="BTSY01000007">
    <property type="protein sequence ID" value="GMT36788.1"/>
    <property type="molecule type" value="Genomic_DNA"/>
</dbReference>
<dbReference type="InterPro" id="IPR050271">
    <property type="entry name" value="UDP-glycosyltransferase"/>
</dbReference>
<evidence type="ECO:0000256" key="7">
    <source>
        <dbReference type="ARBA" id="ARBA00022729"/>
    </source>
</evidence>
<keyword evidence="5" id="KW-0808">Transferase</keyword>
<gene>
    <name evidence="12" type="ORF">PFISCL1PPCAC_28085</name>
</gene>
<dbReference type="Pfam" id="PF00201">
    <property type="entry name" value="UDPGT"/>
    <property type="match status" value="2"/>
</dbReference>
<evidence type="ECO:0000313" key="13">
    <source>
        <dbReference type="Proteomes" id="UP001432322"/>
    </source>
</evidence>
<proteinExistence type="inferred from homology"/>
<evidence type="ECO:0000313" key="12">
    <source>
        <dbReference type="EMBL" id="GMT36788.1"/>
    </source>
</evidence>
<dbReference type="FunFam" id="3.40.50.2000:FF:000038">
    <property type="entry name" value="UDP-GlucuronosylTransferase"/>
    <property type="match status" value="1"/>
</dbReference>
<feature type="transmembrane region" description="Helical" evidence="11">
    <location>
        <begin position="452"/>
        <end position="472"/>
    </location>
</feature>
<dbReference type="PANTHER" id="PTHR48043">
    <property type="entry name" value="EG:EG0003.4 PROTEIN-RELATED"/>
    <property type="match status" value="1"/>
</dbReference>
<evidence type="ECO:0000256" key="11">
    <source>
        <dbReference type="SAM" id="Phobius"/>
    </source>
</evidence>
<dbReference type="EC" id="2.4.1.17" evidence="3"/>
<dbReference type="Gene3D" id="3.40.50.2000">
    <property type="entry name" value="Glycogen Phosphorylase B"/>
    <property type="match status" value="1"/>
</dbReference>
<dbReference type="CDD" id="cd03784">
    <property type="entry name" value="GT1_Gtf-like"/>
    <property type="match status" value="1"/>
</dbReference>
<reference evidence="12" key="1">
    <citation type="submission" date="2023-10" db="EMBL/GenBank/DDBJ databases">
        <title>Genome assembly of Pristionchus species.</title>
        <authorList>
            <person name="Yoshida K."/>
            <person name="Sommer R.J."/>
        </authorList>
    </citation>
    <scope>NUCLEOTIDE SEQUENCE</scope>
    <source>
        <strain evidence="12">RS5133</strain>
    </source>
</reference>
<evidence type="ECO:0000256" key="3">
    <source>
        <dbReference type="ARBA" id="ARBA00012544"/>
    </source>
</evidence>
<evidence type="ECO:0000256" key="4">
    <source>
        <dbReference type="ARBA" id="ARBA00022676"/>
    </source>
</evidence>
<protein>
    <recommendedName>
        <fullName evidence="3">glucuronosyltransferase</fullName>
        <ecNumber evidence="3">2.4.1.17</ecNumber>
    </recommendedName>
</protein>
<evidence type="ECO:0000256" key="1">
    <source>
        <dbReference type="ARBA" id="ARBA00004167"/>
    </source>
</evidence>
<keyword evidence="13" id="KW-1185">Reference proteome</keyword>
<keyword evidence="7" id="KW-0732">Signal</keyword>
<evidence type="ECO:0000256" key="9">
    <source>
        <dbReference type="ARBA" id="ARBA00023136"/>
    </source>
</evidence>
<comment type="caution">
    <text evidence="12">The sequence shown here is derived from an EMBL/GenBank/DDBJ whole genome shotgun (WGS) entry which is preliminary data.</text>
</comment>
<dbReference type="AlphaFoldDB" id="A0AAV5X127"/>
<dbReference type="PANTHER" id="PTHR48043:SF23">
    <property type="entry name" value="UDP-GLUCURONOSYLTRANSFERASE"/>
    <property type="match status" value="1"/>
</dbReference>
<name>A0AAV5X127_9BILA</name>
<keyword evidence="6 11" id="KW-0812">Transmembrane</keyword>
<evidence type="ECO:0000256" key="10">
    <source>
        <dbReference type="ARBA" id="ARBA00047475"/>
    </source>
</evidence>
<organism evidence="12 13">
    <name type="scientific">Pristionchus fissidentatus</name>
    <dbReference type="NCBI Taxonomy" id="1538716"/>
    <lineage>
        <taxon>Eukaryota</taxon>
        <taxon>Metazoa</taxon>
        <taxon>Ecdysozoa</taxon>
        <taxon>Nematoda</taxon>
        <taxon>Chromadorea</taxon>
        <taxon>Rhabditida</taxon>
        <taxon>Rhabditina</taxon>
        <taxon>Diplogasteromorpha</taxon>
        <taxon>Diplogasteroidea</taxon>
        <taxon>Neodiplogasteridae</taxon>
        <taxon>Pristionchus</taxon>
    </lineage>
</organism>
<dbReference type="GO" id="GO:0015020">
    <property type="term" value="F:glucuronosyltransferase activity"/>
    <property type="evidence" value="ECO:0007669"/>
    <property type="project" value="UniProtKB-EC"/>
</dbReference>
<dbReference type="GO" id="GO:0016020">
    <property type="term" value="C:membrane"/>
    <property type="evidence" value="ECO:0007669"/>
    <property type="project" value="UniProtKB-SubCell"/>
</dbReference>
<dbReference type="SUPFAM" id="SSF53756">
    <property type="entry name" value="UDP-Glycosyltransferase/glycogen phosphorylase"/>
    <property type="match status" value="1"/>
</dbReference>
<dbReference type="InterPro" id="IPR002213">
    <property type="entry name" value="UDP_glucos_trans"/>
</dbReference>
<evidence type="ECO:0000256" key="6">
    <source>
        <dbReference type="ARBA" id="ARBA00022692"/>
    </source>
</evidence>
<feature type="non-terminal residue" evidence="12">
    <location>
        <position position="1"/>
    </location>
</feature>
<comment type="subcellular location">
    <subcellularLocation>
        <location evidence="1">Membrane</location>
        <topology evidence="1">Single-pass membrane protein</topology>
    </subcellularLocation>
</comment>
<dbReference type="Proteomes" id="UP001432322">
    <property type="component" value="Unassembled WGS sequence"/>
</dbReference>
<sequence>LPFLVLLLIHVTTAFKILVYNSNFAHSHSNFLGSVADILVEAGHNVTSLIPVMSSHGKDGTVKSTKIHLDLGEKVRQLHEDSLGKHHIFFTTPYLDPIGTYMGGQAMSSMFEAACRETLKNDEVIEKLRNDKFDVMMAENFDMCGLGSYALSFDPHSIVDRLKNIIGETLITGFFMPGRSKVEAVFRQKYGNDFPTMKHLSSNVAYVFANNEPLLDFAPPTISRVINIGGLGAKDPKPLDEHWKKVMTTRAKAVLISFGSVAPSSSLSPENKAGILKTVGAFPEYTFIWKYEEPEDDFAKAALAAHPNLVLSKWTPQNDLLNHPNMAAFISHGGMGSCMEVAQRAVPALFVPLFGDQPKNAWSMEYHGFGKVLSKFDLSNADKIVVNLKEIIENKRYRENAKIVSKKLAGKPFSSRELVIKYTEFAAEFGPSSALRPQSCDMSFIEYNNLDIIFVALLFTVITSLLFAYLSCKTLKAVLRRSPSKEKRS</sequence>
<keyword evidence="9 11" id="KW-0472">Membrane</keyword>